<gene>
    <name evidence="1" type="ORF">C2G38_2154637</name>
</gene>
<protein>
    <submittedName>
        <fullName evidence="1">Uncharacterized protein</fullName>
    </submittedName>
</protein>
<proteinExistence type="predicted"/>
<organism evidence="1 2">
    <name type="scientific">Gigaspora rosea</name>
    <dbReference type="NCBI Taxonomy" id="44941"/>
    <lineage>
        <taxon>Eukaryota</taxon>
        <taxon>Fungi</taxon>
        <taxon>Fungi incertae sedis</taxon>
        <taxon>Mucoromycota</taxon>
        <taxon>Glomeromycotina</taxon>
        <taxon>Glomeromycetes</taxon>
        <taxon>Diversisporales</taxon>
        <taxon>Gigasporaceae</taxon>
        <taxon>Gigaspora</taxon>
    </lineage>
</organism>
<comment type="caution">
    <text evidence="1">The sequence shown here is derived from an EMBL/GenBank/DDBJ whole genome shotgun (WGS) entry which is preliminary data.</text>
</comment>
<keyword evidence="2" id="KW-1185">Reference proteome</keyword>
<dbReference type="AlphaFoldDB" id="A0A397W4V4"/>
<sequence>MAAVKVVHWHHQKKIEIGKDEYAARCNRILVHGQVEKDTLNTSLQELLGELLKRKKRRYNLACGLIGGREGTENFSSVLYLQRGSYAYTGQKIYSFLKLVESVKIQDQWDRFVVFFSMNNDRGRAPYVTIRLEDIKPAGRAIGIVNEVDIT</sequence>
<dbReference type="Proteomes" id="UP000266673">
    <property type="component" value="Unassembled WGS sequence"/>
</dbReference>
<evidence type="ECO:0000313" key="2">
    <source>
        <dbReference type="Proteomes" id="UP000266673"/>
    </source>
</evidence>
<accession>A0A397W4V4</accession>
<reference evidence="1 2" key="1">
    <citation type="submission" date="2018-06" db="EMBL/GenBank/DDBJ databases">
        <title>Comparative genomics reveals the genomic features of Rhizophagus irregularis, R. cerebriforme, R. diaphanum and Gigaspora rosea, and their symbiotic lifestyle signature.</title>
        <authorList>
            <person name="Morin E."/>
            <person name="San Clemente H."/>
            <person name="Chen E.C.H."/>
            <person name="De La Providencia I."/>
            <person name="Hainaut M."/>
            <person name="Kuo A."/>
            <person name="Kohler A."/>
            <person name="Murat C."/>
            <person name="Tang N."/>
            <person name="Roy S."/>
            <person name="Loubradou J."/>
            <person name="Henrissat B."/>
            <person name="Grigoriev I.V."/>
            <person name="Corradi N."/>
            <person name="Roux C."/>
            <person name="Martin F.M."/>
        </authorList>
    </citation>
    <scope>NUCLEOTIDE SEQUENCE [LARGE SCALE GENOMIC DNA]</scope>
    <source>
        <strain evidence="1 2">DAOM 194757</strain>
    </source>
</reference>
<evidence type="ECO:0000313" key="1">
    <source>
        <dbReference type="EMBL" id="RIB29704.1"/>
    </source>
</evidence>
<dbReference type="EMBL" id="QKWP01000031">
    <property type="protein sequence ID" value="RIB29704.1"/>
    <property type="molecule type" value="Genomic_DNA"/>
</dbReference>
<name>A0A397W4V4_9GLOM</name>